<feature type="domain" description="Smr" evidence="2">
    <location>
        <begin position="140"/>
        <end position="223"/>
    </location>
</feature>
<reference evidence="3" key="1">
    <citation type="submission" date="2020-09" db="EMBL/GenBank/DDBJ databases">
        <title>Pelobacter alkaliphilus sp. nov., a novel anaerobic arsenate-reducing bacterium from terrestrial mud volcano.</title>
        <authorList>
            <person name="Khomyakova M.A."/>
            <person name="Merkel A.Y."/>
            <person name="Slobodkin A.I."/>
        </authorList>
    </citation>
    <scope>NUCLEOTIDE SEQUENCE</scope>
    <source>
        <strain evidence="3">M08fum</strain>
    </source>
</reference>
<comment type="caution">
    <text evidence="3">The sequence shown here is derived from an EMBL/GenBank/DDBJ whole genome shotgun (WGS) entry which is preliminary data.</text>
</comment>
<dbReference type="PANTHER" id="PTHR35562">
    <property type="entry name" value="DNA ENDONUCLEASE SMRA-RELATED"/>
    <property type="match status" value="1"/>
</dbReference>
<sequence length="227" mass="24937">MAKDKKTKPVGSKHLNNPFGSLKGFAVSAEQPPVSVPVKNPADEPVSDASEQVDFDAQMARLGVQRLNSEKLTGEEDRAAPAVEIETNPQDCEQDLFLSAMTGLNVPFADHLDHEEPLSPGAPRRMKQLRRGTLVPEATLDLHGTVRQEVEVKMSSFIANARYHGWQVLLVITGKGLHSPEGEGVLRSAVEEFLQRGQRDLVAEWGRAPRRYGGDGAIVLFLRRQQG</sequence>
<dbReference type="InterPro" id="IPR036063">
    <property type="entry name" value="Smr_dom_sf"/>
</dbReference>
<evidence type="ECO:0000313" key="4">
    <source>
        <dbReference type="Proteomes" id="UP000632828"/>
    </source>
</evidence>
<dbReference type="AlphaFoldDB" id="A0A8J6QT04"/>
<feature type="region of interest" description="Disordered" evidence="1">
    <location>
        <begin position="1"/>
        <end position="26"/>
    </location>
</feature>
<dbReference type="Pfam" id="PF01713">
    <property type="entry name" value="Smr"/>
    <property type="match status" value="1"/>
</dbReference>
<proteinExistence type="predicted"/>
<evidence type="ECO:0000313" key="3">
    <source>
        <dbReference type="EMBL" id="MBD1401350.1"/>
    </source>
</evidence>
<name>A0A8J6QT04_9BACT</name>
<dbReference type="PANTHER" id="PTHR35562:SF2">
    <property type="entry name" value="DNA ENDONUCLEASE SMRA-RELATED"/>
    <property type="match status" value="1"/>
</dbReference>
<protein>
    <submittedName>
        <fullName evidence="3">Smr/MutS family protein</fullName>
    </submittedName>
</protein>
<accession>A0A8J6QT04</accession>
<organism evidence="3 4">
    <name type="scientific">Pelovirga terrestris</name>
    <dbReference type="NCBI Taxonomy" id="2771352"/>
    <lineage>
        <taxon>Bacteria</taxon>
        <taxon>Pseudomonadati</taxon>
        <taxon>Thermodesulfobacteriota</taxon>
        <taxon>Desulfuromonadia</taxon>
        <taxon>Geobacterales</taxon>
        <taxon>Geobacteraceae</taxon>
        <taxon>Pelovirga</taxon>
    </lineage>
</organism>
<dbReference type="PROSITE" id="PS50828">
    <property type="entry name" value="SMR"/>
    <property type="match status" value="1"/>
</dbReference>
<gene>
    <name evidence="3" type="ORF">ICT70_11765</name>
</gene>
<dbReference type="EMBL" id="JACWUN010000014">
    <property type="protein sequence ID" value="MBD1401350.1"/>
    <property type="molecule type" value="Genomic_DNA"/>
</dbReference>
<keyword evidence="4" id="KW-1185">Reference proteome</keyword>
<evidence type="ECO:0000259" key="2">
    <source>
        <dbReference type="PROSITE" id="PS50828"/>
    </source>
</evidence>
<dbReference type="InterPro" id="IPR002625">
    <property type="entry name" value="Smr_dom"/>
</dbReference>
<dbReference type="SMART" id="SM00463">
    <property type="entry name" value="SMR"/>
    <property type="match status" value="1"/>
</dbReference>
<dbReference type="Gene3D" id="3.30.1370.110">
    <property type="match status" value="1"/>
</dbReference>
<dbReference type="Proteomes" id="UP000632828">
    <property type="component" value="Unassembled WGS sequence"/>
</dbReference>
<evidence type="ECO:0000256" key="1">
    <source>
        <dbReference type="SAM" id="MobiDB-lite"/>
    </source>
</evidence>
<dbReference type="SUPFAM" id="SSF160443">
    <property type="entry name" value="SMR domain-like"/>
    <property type="match status" value="1"/>
</dbReference>
<dbReference type="RefSeq" id="WP_191156885.1">
    <property type="nucleotide sequence ID" value="NZ_JACWUN010000014.1"/>
</dbReference>